<evidence type="ECO:0000313" key="3">
    <source>
        <dbReference type="EMBL" id="CAF3775225.1"/>
    </source>
</evidence>
<dbReference type="AlphaFoldDB" id="A0A814W974"/>
<keyword evidence="5" id="KW-1185">Reference proteome</keyword>
<name>A0A814W974_9BILA</name>
<dbReference type="EMBL" id="CAJOBA010006521">
    <property type="protein sequence ID" value="CAF3775225.1"/>
    <property type="molecule type" value="Genomic_DNA"/>
</dbReference>
<dbReference type="Proteomes" id="UP000663829">
    <property type="component" value="Unassembled WGS sequence"/>
</dbReference>
<dbReference type="Proteomes" id="UP000681722">
    <property type="component" value="Unassembled WGS sequence"/>
</dbReference>
<proteinExistence type="predicted"/>
<evidence type="ECO:0000313" key="2">
    <source>
        <dbReference type="EMBL" id="CAF1199116.1"/>
    </source>
</evidence>
<evidence type="ECO:0000313" key="1">
    <source>
        <dbReference type="EMBL" id="CAF1006111.1"/>
    </source>
</evidence>
<dbReference type="EMBL" id="CAJNOK010006513">
    <property type="protein sequence ID" value="CAF1006111.1"/>
    <property type="molecule type" value="Genomic_DNA"/>
</dbReference>
<evidence type="ECO:0000313" key="5">
    <source>
        <dbReference type="Proteomes" id="UP000663829"/>
    </source>
</evidence>
<sequence>MMCCYYYWMFLCIQAQDALNLFRPKYVCSRQNGPITIKRSIKLGKWITIDDTWQQCCGSKQSTLKKIKDGETSHIVPLEIQVKNNHKRQRRRCRGFRRPSVRYCTASIVSSSLALASYECVFKDSNPASISIFKKQAVTFEHALENRDMALLRFFQPIEFHPKSLPLCVAEIHVEIDQQQPAGIRCSVVQATPRKKISFVTDVQSTVVWQLLCSSR</sequence>
<dbReference type="EMBL" id="CAJNOQ010008512">
    <property type="protein sequence ID" value="CAF1199116.1"/>
    <property type="molecule type" value="Genomic_DNA"/>
</dbReference>
<reference evidence="2" key="1">
    <citation type="submission" date="2021-02" db="EMBL/GenBank/DDBJ databases">
        <authorList>
            <person name="Nowell W R."/>
        </authorList>
    </citation>
    <scope>NUCLEOTIDE SEQUENCE</scope>
</reference>
<dbReference type="Proteomes" id="UP000682733">
    <property type="component" value="Unassembled WGS sequence"/>
</dbReference>
<dbReference type="Proteomes" id="UP000677228">
    <property type="component" value="Unassembled WGS sequence"/>
</dbReference>
<organism evidence="2 5">
    <name type="scientific">Didymodactylos carnosus</name>
    <dbReference type="NCBI Taxonomy" id="1234261"/>
    <lineage>
        <taxon>Eukaryota</taxon>
        <taxon>Metazoa</taxon>
        <taxon>Spiralia</taxon>
        <taxon>Gnathifera</taxon>
        <taxon>Rotifera</taxon>
        <taxon>Eurotatoria</taxon>
        <taxon>Bdelloidea</taxon>
        <taxon>Philodinida</taxon>
        <taxon>Philodinidae</taxon>
        <taxon>Didymodactylos</taxon>
    </lineage>
</organism>
<evidence type="ECO:0000313" key="4">
    <source>
        <dbReference type="EMBL" id="CAF3963736.1"/>
    </source>
</evidence>
<accession>A0A814W974</accession>
<gene>
    <name evidence="2" type="ORF">GPM918_LOCUS23626</name>
    <name evidence="1" type="ORF">OVA965_LOCUS14806</name>
    <name evidence="4" type="ORF">SRO942_LOCUS23625</name>
    <name evidence="3" type="ORF">TMI583_LOCUS14810</name>
</gene>
<dbReference type="SUPFAM" id="SSF50494">
    <property type="entry name" value="Trypsin-like serine proteases"/>
    <property type="match status" value="1"/>
</dbReference>
<protein>
    <submittedName>
        <fullName evidence="2">Uncharacterized protein</fullName>
    </submittedName>
</protein>
<comment type="caution">
    <text evidence="2">The sequence shown here is derived from an EMBL/GenBank/DDBJ whole genome shotgun (WGS) entry which is preliminary data.</text>
</comment>
<dbReference type="InterPro" id="IPR009003">
    <property type="entry name" value="Peptidase_S1_PA"/>
</dbReference>
<dbReference type="EMBL" id="CAJOBC010008513">
    <property type="protein sequence ID" value="CAF3963736.1"/>
    <property type="molecule type" value="Genomic_DNA"/>
</dbReference>